<organism evidence="1">
    <name type="scientific">Rhizophora mucronata</name>
    <name type="common">Asiatic mangrove</name>
    <dbReference type="NCBI Taxonomy" id="61149"/>
    <lineage>
        <taxon>Eukaryota</taxon>
        <taxon>Viridiplantae</taxon>
        <taxon>Streptophyta</taxon>
        <taxon>Embryophyta</taxon>
        <taxon>Tracheophyta</taxon>
        <taxon>Spermatophyta</taxon>
        <taxon>Magnoliopsida</taxon>
        <taxon>eudicotyledons</taxon>
        <taxon>Gunneridae</taxon>
        <taxon>Pentapetalae</taxon>
        <taxon>rosids</taxon>
        <taxon>fabids</taxon>
        <taxon>Malpighiales</taxon>
        <taxon>Rhizophoraceae</taxon>
        <taxon>Rhizophora</taxon>
    </lineage>
</organism>
<sequence length="42" mass="4921">MPIVEVGSTRSLHKWTLSNIRNTISFFLEDRITLHPYPCESM</sequence>
<name>A0A2P2Q1E1_RHIMU</name>
<proteinExistence type="predicted"/>
<accession>A0A2P2Q1E1</accession>
<evidence type="ECO:0000313" key="1">
    <source>
        <dbReference type="EMBL" id="MBX60816.1"/>
    </source>
</evidence>
<protein>
    <submittedName>
        <fullName evidence="1">Uncharacterized protein</fullName>
    </submittedName>
</protein>
<dbReference type="EMBL" id="GGEC01080332">
    <property type="protein sequence ID" value="MBX60816.1"/>
    <property type="molecule type" value="Transcribed_RNA"/>
</dbReference>
<dbReference type="AlphaFoldDB" id="A0A2P2Q1E1"/>
<reference evidence="1" key="1">
    <citation type="submission" date="2018-02" db="EMBL/GenBank/DDBJ databases">
        <title>Rhizophora mucronata_Transcriptome.</title>
        <authorList>
            <person name="Meera S.P."/>
            <person name="Sreeshan A."/>
            <person name="Augustine A."/>
        </authorList>
    </citation>
    <scope>NUCLEOTIDE SEQUENCE</scope>
    <source>
        <tissue evidence="1">Leaf</tissue>
    </source>
</reference>